<accession>A0ABU7XVJ2</accession>
<protein>
    <submittedName>
        <fullName evidence="1">Uncharacterized protein</fullName>
    </submittedName>
</protein>
<evidence type="ECO:0000313" key="1">
    <source>
        <dbReference type="EMBL" id="MEF3834741.1"/>
    </source>
</evidence>
<comment type="caution">
    <text evidence="1">The sequence shown here is derived from an EMBL/GenBank/DDBJ whole genome shotgun (WGS) entry which is preliminary data.</text>
</comment>
<dbReference type="EMBL" id="JAODOP010000004">
    <property type="protein sequence ID" value="MEF3834741.1"/>
    <property type="molecule type" value="Genomic_DNA"/>
</dbReference>
<evidence type="ECO:0000313" key="2">
    <source>
        <dbReference type="Proteomes" id="UP001337305"/>
    </source>
</evidence>
<proteinExistence type="predicted"/>
<reference evidence="1 2" key="1">
    <citation type="submission" date="2022-09" db="EMBL/GenBank/DDBJ databases">
        <title>Genome sequencing of Flavivirga sp. MEBiC05379.</title>
        <authorList>
            <person name="Oh H.-M."/>
            <person name="Kwon K.K."/>
            <person name="Park M.J."/>
            <person name="Yang S.-H."/>
        </authorList>
    </citation>
    <scope>NUCLEOTIDE SEQUENCE [LARGE SCALE GENOMIC DNA]</scope>
    <source>
        <strain evidence="1 2">MEBiC05379</strain>
    </source>
</reference>
<dbReference type="RefSeq" id="WP_303307056.1">
    <property type="nucleotide sequence ID" value="NZ_JAODOP010000004.1"/>
</dbReference>
<organism evidence="1 2">
    <name type="scientific">Flavivirga spongiicola</name>
    <dbReference type="NCBI Taxonomy" id="421621"/>
    <lineage>
        <taxon>Bacteria</taxon>
        <taxon>Pseudomonadati</taxon>
        <taxon>Bacteroidota</taxon>
        <taxon>Flavobacteriia</taxon>
        <taxon>Flavobacteriales</taxon>
        <taxon>Flavobacteriaceae</taxon>
        <taxon>Flavivirga</taxon>
    </lineage>
</organism>
<name>A0ABU7XVJ2_9FLAO</name>
<keyword evidence="2" id="KW-1185">Reference proteome</keyword>
<dbReference type="Proteomes" id="UP001337305">
    <property type="component" value="Unassembled WGS sequence"/>
</dbReference>
<gene>
    <name evidence="1" type="ORF">N1F79_16525</name>
</gene>
<sequence length="302" mass="35148">MKLSIHNIAQLLLINSEVFKSNGLNGKMPLVYFFFNYGAKYSKQQYSELAFEILEDVLMEELSAIEKHTGEANSKIASIGWSLIQFIENGYFESDDLEDILELIDNSAQADFEILIEKDIDINNLSDFIIHGHYILERVKLLKNNNPFLLKLNEALQSVLLKLDENYNLIINSGYLNHLLYIDFLKKSKPDSYKEFNHIKAPKVKETKENTFSSLINNKSYEVGIIFNELYFRDTELYKKNKLIVLKQIENDINKLMKSLLNKTNDYSLLFSKLIIQAIFLCRDNESKDQNLFLLGLFNNLK</sequence>